<dbReference type="InterPro" id="IPR058627">
    <property type="entry name" value="MdtA-like_C"/>
</dbReference>
<dbReference type="InterPro" id="IPR058625">
    <property type="entry name" value="MdtA-like_BSH"/>
</dbReference>
<comment type="similarity">
    <text evidence="2">Belongs to the membrane fusion protein (MFP) (TC 8.A.1) family.</text>
</comment>
<keyword evidence="3" id="KW-0813">Transport</keyword>
<dbReference type="Pfam" id="PF25967">
    <property type="entry name" value="RND-MFP_C"/>
    <property type="match status" value="1"/>
</dbReference>
<evidence type="ECO:0000259" key="5">
    <source>
        <dbReference type="Pfam" id="PF25967"/>
    </source>
</evidence>
<dbReference type="Gene3D" id="1.10.287.470">
    <property type="entry name" value="Helix hairpin bin"/>
    <property type="match status" value="1"/>
</dbReference>
<dbReference type="EMBL" id="JACNJD010000046">
    <property type="protein sequence ID" value="MBC8175901.1"/>
    <property type="molecule type" value="Genomic_DNA"/>
</dbReference>
<evidence type="ECO:0000313" key="7">
    <source>
        <dbReference type="Proteomes" id="UP000650524"/>
    </source>
</evidence>
<sequence length="355" mass="38859">MAMFPPVDAAAEKSKPVRGGKEDVIPVKAMRVAPVSKTFVRRLPATIIPEVETRLAFRVSGRISSLPVEVGQVVKQGELIGLLDPRDFEDAAGETEAALAQAQARQKDAGLHLKRMQKLWANQDVDISQLDKTRADSRSADDQVKMQQRQLNEARRKLSYTRLEAPYTGVIAQKEVNLSDTVTAGQTVVLLVDLSRLKVRAQLSPSLIPEHNRFEKYNVVIPALNGLRLQATLEGIGPSALPPANTYPITVIIQTGPKTDLRPGMNGLLEITVKRATDDRYIQIPLSAVATDPKGKTRVWVVDEKKGVVQPRQVATGGLTKKGIEIKSGLSAGEWVVTAGLRQLRPGKRVMILKK</sequence>
<protein>
    <submittedName>
        <fullName evidence="6">Efflux RND transporter periplasmic adaptor subunit</fullName>
    </submittedName>
</protein>
<evidence type="ECO:0000259" key="4">
    <source>
        <dbReference type="Pfam" id="PF25917"/>
    </source>
</evidence>
<dbReference type="Proteomes" id="UP000650524">
    <property type="component" value="Unassembled WGS sequence"/>
</dbReference>
<dbReference type="Gene3D" id="2.40.50.100">
    <property type="match status" value="1"/>
</dbReference>
<dbReference type="Gene3D" id="2.40.30.170">
    <property type="match status" value="1"/>
</dbReference>
<evidence type="ECO:0000313" key="6">
    <source>
        <dbReference type="EMBL" id="MBC8175901.1"/>
    </source>
</evidence>
<feature type="domain" description="Multidrug resistance protein MdtA-like barrel-sandwich hybrid" evidence="4">
    <location>
        <begin position="58"/>
        <end position="193"/>
    </location>
</feature>
<name>A0A8J6MXV6_9DELT</name>
<gene>
    <name evidence="6" type="ORF">H8E19_00740</name>
</gene>
<evidence type="ECO:0000256" key="2">
    <source>
        <dbReference type="ARBA" id="ARBA00009477"/>
    </source>
</evidence>
<dbReference type="GO" id="GO:0015562">
    <property type="term" value="F:efflux transmembrane transporter activity"/>
    <property type="evidence" value="ECO:0007669"/>
    <property type="project" value="TreeGrafter"/>
</dbReference>
<dbReference type="PANTHER" id="PTHR30469">
    <property type="entry name" value="MULTIDRUG RESISTANCE PROTEIN MDTA"/>
    <property type="match status" value="1"/>
</dbReference>
<dbReference type="PANTHER" id="PTHR30469:SF20">
    <property type="entry name" value="EFFLUX RND TRANSPORTER PERIPLASMIC ADAPTOR SUBUNIT"/>
    <property type="match status" value="1"/>
</dbReference>
<dbReference type="Pfam" id="PF25917">
    <property type="entry name" value="BSH_RND"/>
    <property type="match status" value="1"/>
</dbReference>
<dbReference type="GO" id="GO:1990281">
    <property type="term" value="C:efflux pump complex"/>
    <property type="evidence" value="ECO:0007669"/>
    <property type="project" value="TreeGrafter"/>
</dbReference>
<dbReference type="InterPro" id="IPR006143">
    <property type="entry name" value="RND_pump_MFP"/>
</dbReference>
<proteinExistence type="inferred from homology"/>
<evidence type="ECO:0000256" key="1">
    <source>
        <dbReference type="ARBA" id="ARBA00004196"/>
    </source>
</evidence>
<comment type="caution">
    <text evidence="6">The sequence shown here is derived from an EMBL/GenBank/DDBJ whole genome shotgun (WGS) entry which is preliminary data.</text>
</comment>
<reference evidence="6 7" key="1">
    <citation type="submission" date="2020-08" db="EMBL/GenBank/DDBJ databases">
        <title>Bridging the membrane lipid divide: bacteria of the FCB group superphylum have the potential to synthesize archaeal ether lipids.</title>
        <authorList>
            <person name="Villanueva L."/>
            <person name="Von Meijenfeldt F.A.B."/>
            <person name="Westbye A.B."/>
            <person name="Yadav S."/>
            <person name="Hopmans E.C."/>
            <person name="Dutilh B.E."/>
            <person name="Sinninghe Damste J.S."/>
        </authorList>
    </citation>
    <scope>NUCLEOTIDE SEQUENCE [LARGE SCALE GENOMIC DNA]</scope>
    <source>
        <strain evidence="6">NIOZ-UU27</strain>
    </source>
</reference>
<feature type="domain" description="Multidrug resistance protein MdtA-like C-terminal permuted SH3" evidence="5">
    <location>
        <begin position="283"/>
        <end position="341"/>
    </location>
</feature>
<dbReference type="SUPFAM" id="SSF111369">
    <property type="entry name" value="HlyD-like secretion proteins"/>
    <property type="match status" value="1"/>
</dbReference>
<accession>A0A8J6MXV6</accession>
<dbReference type="AlphaFoldDB" id="A0A8J6MXV6"/>
<organism evidence="6 7">
    <name type="scientific">Candidatus Desulfacyla euxinica</name>
    <dbReference type="NCBI Taxonomy" id="2841693"/>
    <lineage>
        <taxon>Bacteria</taxon>
        <taxon>Deltaproteobacteria</taxon>
        <taxon>Candidatus Desulfacyla</taxon>
    </lineage>
</organism>
<dbReference type="NCBIfam" id="TIGR01730">
    <property type="entry name" value="RND_mfp"/>
    <property type="match status" value="1"/>
</dbReference>
<dbReference type="Gene3D" id="2.40.420.20">
    <property type="match status" value="1"/>
</dbReference>
<evidence type="ECO:0000256" key="3">
    <source>
        <dbReference type="ARBA" id="ARBA00022448"/>
    </source>
</evidence>
<comment type="subcellular location">
    <subcellularLocation>
        <location evidence="1">Cell envelope</location>
    </subcellularLocation>
</comment>